<dbReference type="EMBL" id="JAVDWR010000001">
    <property type="protein sequence ID" value="MDR7119114.1"/>
    <property type="molecule type" value="Genomic_DNA"/>
</dbReference>
<evidence type="ECO:0000313" key="2">
    <source>
        <dbReference type="Proteomes" id="UP001257909"/>
    </source>
</evidence>
<sequence>MTVKRIHPFCGKSRVIHRGDVLHTDVGICYLKLCTDTQEMAYVLKANEQDAPADLFKALVTL</sequence>
<dbReference type="InterPro" id="IPR036005">
    <property type="entry name" value="Creatinase/aminopeptidase-like"/>
</dbReference>
<dbReference type="RefSeq" id="WP_310273355.1">
    <property type="nucleotide sequence ID" value="NZ_JAVDWR010000001.1"/>
</dbReference>
<dbReference type="Proteomes" id="UP001257909">
    <property type="component" value="Unassembled WGS sequence"/>
</dbReference>
<keyword evidence="2" id="KW-1185">Reference proteome</keyword>
<comment type="caution">
    <text evidence="1">The sequence shown here is derived from an EMBL/GenBank/DDBJ whole genome shotgun (WGS) entry which is preliminary data.</text>
</comment>
<gene>
    <name evidence="1" type="ORF">J2W69_000029</name>
</gene>
<reference evidence="1 2" key="1">
    <citation type="submission" date="2023-07" db="EMBL/GenBank/DDBJ databases">
        <title>Sorghum-associated microbial communities from plants grown in Nebraska, USA.</title>
        <authorList>
            <person name="Schachtman D."/>
        </authorList>
    </citation>
    <scope>NUCLEOTIDE SEQUENCE [LARGE SCALE GENOMIC DNA]</scope>
    <source>
        <strain evidence="1 2">4138</strain>
    </source>
</reference>
<organism evidence="1 2">
    <name type="scientific">Rheinheimera soli</name>
    <dbReference type="NCBI Taxonomy" id="443616"/>
    <lineage>
        <taxon>Bacteria</taxon>
        <taxon>Pseudomonadati</taxon>
        <taxon>Pseudomonadota</taxon>
        <taxon>Gammaproteobacteria</taxon>
        <taxon>Chromatiales</taxon>
        <taxon>Chromatiaceae</taxon>
        <taxon>Rheinheimera</taxon>
    </lineage>
</organism>
<dbReference type="SUPFAM" id="SSF55920">
    <property type="entry name" value="Creatinase/aminopeptidase"/>
    <property type="match status" value="1"/>
</dbReference>
<evidence type="ECO:0000313" key="1">
    <source>
        <dbReference type="EMBL" id="MDR7119114.1"/>
    </source>
</evidence>
<accession>A0ABU1VTQ5</accession>
<proteinExistence type="predicted"/>
<protein>
    <submittedName>
        <fullName evidence="1">Uncharacterized protein</fullName>
    </submittedName>
</protein>
<name>A0ABU1VTQ5_9GAMM</name>